<keyword evidence="2" id="KW-0496">Mitochondrion</keyword>
<organism evidence="2">
    <name type="scientific">Balamuthia mandrillaris</name>
    <dbReference type="NCBI Taxonomy" id="66527"/>
    <lineage>
        <taxon>Eukaryota</taxon>
        <taxon>Amoebozoa</taxon>
        <taxon>Discosea</taxon>
        <taxon>Longamoebia</taxon>
        <taxon>Centramoebida</taxon>
        <taxon>Balamuthiidae</taxon>
        <taxon>Balamuthia</taxon>
    </lineage>
</organism>
<proteinExistence type="predicted"/>
<evidence type="ECO:0000256" key="1">
    <source>
        <dbReference type="SAM" id="Phobius"/>
    </source>
</evidence>
<gene>
    <name evidence="2" type="primary">nad6</name>
</gene>
<geneLocation type="mitochondrion" evidence="2"/>
<sequence>MMADSVIFYYSSCYSIRPIFDLSFPPVEYFTYLSYGLPDALEDYCDYTSHFLFTDMFFLYESGLLGWSYPVYFVDSLSSSLVPVSDIKLIALFLYNYLFVHLVVLGFLFFLVIVGVISLLVNRNLYVKRQEIFEQQLNYLHHHVVQCI</sequence>
<keyword evidence="1" id="KW-0812">Transmembrane</keyword>
<protein>
    <submittedName>
        <fullName evidence="2">NADH dehydrogenase subunit 6</fullName>
    </submittedName>
</protein>
<keyword evidence="1" id="KW-1133">Transmembrane helix</keyword>
<reference evidence="2" key="1">
    <citation type="journal article" date="2015" name="Genome Med.">
        <title>Clinical metagenomic identification of Balamuthia mandrillaris encephalitis and assembly of the draft genome: the continuing case for reference genome sequencing.</title>
        <authorList>
            <person name="Greninger A.L."/>
            <person name="Messacar K."/>
            <person name="Dunnebacke T."/>
            <person name="Naccache S.N."/>
            <person name="Federman S."/>
            <person name="Bouquet J."/>
            <person name="Mirsky D."/>
            <person name="Nomura Y."/>
            <person name="Yagi S."/>
            <person name="Glaser C."/>
            <person name="Vollmer M."/>
            <person name="Press C.A."/>
            <person name="Klenschmidt-DeMasters B.K."/>
            <person name="Dominguez S.R."/>
            <person name="Chiu C.Y."/>
        </authorList>
    </citation>
    <scope>NUCLEOTIDE SEQUENCE</scope>
    <source>
        <strain evidence="2">GAM-19</strain>
    </source>
</reference>
<name>A0A0K1HNW1_9EUKA</name>
<dbReference type="EMBL" id="KT175739">
    <property type="protein sequence ID" value="AKT93821.1"/>
    <property type="molecule type" value="Genomic_DNA"/>
</dbReference>
<keyword evidence="1" id="KW-0472">Membrane</keyword>
<dbReference type="AlphaFoldDB" id="A0A0K1HNW1"/>
<accession>A0A0K1HNW1</accession>
<evidence type="ECO:0000313" key="2">
    <source>
        <dbReference type="EMBL" id="AKT93821.1"/>
    </source>
</evidence>
<feature type="transmembrane region" description="Helical" evidence="1">
    <location>
        <begin position="94"/>
        <end position="121"/>
    </location>
</feature>